<evidence type="ECO:0000259" key="9">
    <source>
        <dbReference type="Pfam" id="PF21082"/>
    </source>
</evidence>
<evidence type="ECO:0000313" key="10">
    <source>
        <dbReference type="EMBL" id="TDS55941.1"/>
    </source>
</evidence>
<protein>
    <submittedName>
        <fullName evidence="10">Small conductance mechanosensitive channel</fullName>
    </submittedName>
</protein>
<keyword evidence="3" id="KW-1003">Cell membrane</keyword>
<dbReference type="Pfam" id="PF21082">
    <property type="entry name" value="MS_channel_3rd"/>
    <property type="match status" value="1"/>
</dbReference>
<dbReference type="SUPFAM" id="SSF50182">
    <property type="entry name" value="Sm-like ribonucleoproteins"/>
    <property type="match status" value="1"/>
</dbReference>
<comment type="subcellular location">
    <subcellularLocation>
        <location evidence="1">Cell membrane</location>
        <topology evidence="1">Multi-pass membrane protein</topology>
    </subcellularLocation>
</comment>
<feature type="transmembrane region" description="Helical" evidence="7">
    <location>
        <begin position="88"/>
        <end position="118"/>
    </location>
</feature>
<comment type="caution">
    <text evidence="10">The sequence shown here is derived from an EMBL/GenBank/DDBJ whole genome shotgun (WGS) entry which is preliminary data.</text>
</comment>
<keyword evidence="6 7" id="KW-0472">Membrane</keyword>
<evidence type="ECO:0000256" key="5">
    <source>
        <dbReference type="ARBA" id="ARBA00022989"/>
    </source>
</evidence>
<reference evidence="10 11" key="1">
    <citation type="submission" date="2019-03" db="EMBL/GenBank/DDBJ databases">
        <title>Genomic Encyclopedia of Archaeal and Bacterial Type Strains, Phase II (KMG-II): from individual species to whole genera.</title>
        <authorList>
            <person name="Goeker M."/>
        </authorList>
    </citation>
    <scope>NUCLEOTIDE SEQUENCE [LARGE SCALE GENOMIC DNA]</scope>
    <source>
        <strain evidence="10 11">DSM 28213</strain>
    </source>
</reference>
<dbReference type="GO" id="GO:0005886">
    <property type="term" value="C:plasma membrane"/>
    <property type="evidence" value="ECO:0007669"/>
    <property type="project" value="UniProtKB-SubCell"/>
</dbReference>
<dbReference type="InterPro" id="IPR006685">
    <property type="entry name" value="MscS_channel_2nd"/>
</dbReference>
<keyword evidence="4 7" id="KW-0812">Transmembrane</keyword>
<dbReference type="SUPFAM" id="SSF82689">
    <property type="entry name" value="Mechanosensitive channel protein MscS (YggB), C-terminal domain"/>
    <property type="match status" value="1"/>
</dbReference>
<dbReference type="InterPro" id="IPR011066">
    <property type="entry name" value="MscS_channel_C_sf"/>
</dbReference>
<dbReference type="RefSeq" id="WP_133713125.1">
    <property type="nucleotide sequence ID" value="NZ_SOAG01000021.1"/>
</dbReference>
<dbReference type="PANTHER" id="PTHR30221">
    <property type="entry name" value="SMALL-CONDUCTANCE MECHANOSENSITIVE CHANNEL"/>
    <property type="match status" value="1"/>
</dbReference>
<feature type="transmembrane region" description="Helical" evidence="7">
    <location>
        <begin position="56"/>
        <end position="82"/>
    </location>
</feature>
<sequence>MEKIIVGLESLLESILLALPRYVIGLLVLVVGIYVSGFIVKIIGKRFAKRDLDKSLQGFLLSAIRLILYIVLFVVVIGIMGFKSLSLTAVFGAAGLTIGMALQGSLSNFAGGVLILMFRPFKVGDYITNTGGTVGTVEKIDLLYTTLTNDDGLKIFSPNGALANSVITNYSGIPARRYDFVVGISYKANIKEAQEVIFKVLNRYDVILKKPEPLVYVKNLSASSVDLNLRFWINRADYWDMVFKIQQEVKEALDQAGIEIPFPQTDIHIISDNKEA</sequence>
<organism evidence="10 11">
    <name type="scientific">Myroides indicus</name>
    <dbReference type="NCBI Taxonomy" id="1323422"/>
    <lineage>
        <taxon>Bacteria</taxon>
        <taxon>Pseudomonadati</taxon>
        <taxon>Bacteroidota</taxon>
        <taxon>Flavobacteriia</taxon>
        <taxon>Flavobacteriales</taxon>
        <taxon>Flavobacteriaceae</taxon>
        <taxon>Myroides</taxon>
    </lineage>
</organism>
<evidence type="ECO:0000256" key="1">
    <source>
        <dbReference type="ARBA" id="ARBA00004651"/>
    </source>
</evidence>
<dbReference type="Gene3D" id="3.30.70.100">
    <property type="match status" value="1"/>
</dbReference>
<dbReference type="InterPro" id="IPR023408">
    <property type="entry name" value="MscS_beta-dom_sf"/>
</dbReference>
<gene>
    <name evidence="10" type="ORF">C8P70_12162</name>
</gene>
<evidence type="ECO:0000256" key="3">
    <source>
        <dbReference type="ARBA" id="ARBA00022475"/>
    </source>
</evidence>
<dbReference type="PANTHER" id="PTHR30221:SF1">
    <property type="entry name" value="SMALL-CONDUCTANCE MECHANOSENSITIVE CHANNEL"/>
    <property type="match status" value="1"/>
</dbReference>
<dbReference type="AlphaFoldDB" id="A0A4R7EZL0"/>
<dbReference type="SUPFAM" id="SSF82861">
    <property type="entry name" value="Mechanosensitive channel protein MscS (YggB), transmembrane region"/>
    <property type="match status" value="1"/>
</dbReference>
<dbReference type="InterPro" id="IPR008910">
    <property type="entry name" value="MSC_TM_helix"/>
</dbReference>
<dbReference type="Proteomes" id="UP000295215">
    <property type="component" value="Unassembled WGS sequence"/>
</dbReference>
<dbReference type="InterPro" id="IPR049278">
    <property type="entry name" value="MS_channel_C"/>
</dbReference>
<comment type="similarity">
    <text evidence="2">Belongs to the MscS (TC 1.A.23) family.</text>
</comment>
<evidence type="ECO:0000256" key="6">
    <source>
        <dbReference type="ARBA" id="ARBA00023136"/>
    </source>
</evidence>
<accession>A0A4R7EZL0</accession>
<dbReference type="OrthoDB" id="9809206at2"/>
<proteinExistence type="inferred from homology"/>
<dbReference type="EMBL" id="SOAG01000021">
    <property type="protein sequence ID" value="TDS55941.1"/>
    <property type="molecule type" value="Genomic_DNA"/>
</dbReference>
<feature type="transmembrane region" description="Helical" evidence="7">
    <location>
        <begin position="22"/>
        <end position="44"/>
    </location>
</feature>
<evidence type="ECO:0000256" key="7">
    <source>
        <dbReference type="SAM" id="Phobius"/>
    </source>
</evidence>
<evidence type="ECO:0000313" key="11">
    <source>
        <dbReference type="Proteomes" id="UP000295215"/>
    </source>
</evidence>
<dbReference type="Pfam" id="PF05552">
    <property type="entry name" value="MS_channel_1st_1"/>
    <property type="match status" value="1"/>
</dbReference>
<dbReference type="Pfam" id="PF00924">
    <property type="entry name" value="MS_channel_2nd"/>
    <property type="match status" value="1"/>
</dbReference>
<dbReference type="InterPro" id="IPR010920">
    <property type="entry name" value="LSM_dom_sf"/>
</dbReference>
<dbReference type="GO" id="GO:0008381">
    <property type="term" value="F:mechanosensitive monoatomic ion channel activity"/>
    <property type="evidence" value="ECO:0007669"/>
    <property type="project" value="InterPro"/>
</dbReference>
<dbReference type="InterPro" id="IPR045275">
    <property type="entry name" value="MscS_archaea/bacteria_type"/>
</dbReference>
<feature type="domain" description="Mechanosensitive ion channel MscS" evidence="8">
    <location>
        <begin position="105"/>
        <end position="171"/>
    </location>
</feature>
<evidence type="ECO:0000256" key="4">
    <source>
        <dbReference type="ARBA" id="ARBA00022692"/>
    </source>
</evidence>
<name>A0A4R7EZL0_9FLAO</name>
<evidence type="ECO:0000259" key="8">
    <source>
        <dbReference type="Pfam" id="PF00924"/>
    </source>
</evidence>
<feature type="domain" description="Mechanosensitive ion channel MscS C-terminal" evidence="9">
    <location>
        <begin position="180"/>
        <end position="260"/>
    </location>
</feature>
<keyword evidence="5 7" id="KW-1133">Transmembrane helix</keyword>
<dbReference type="Gene3D" id="1.10.287.1260">
    <property type="match status" value="1"/>
</dbReference>
<keyword evidence="11" id="KW-1185">Reference proteome</keyword>
<evidence type="ECO:0000256" key="2">
    <source>
        <dbReference type="ARBA" id="ARBA00008017"/>
    </source>
</evidence>
<dbReference type="InterPro" id="IPR011014">
    <property type="entry name" value="MscS_channel_TM-2"/>
</dbReference>
<dbReference type="Gene3D" id="2.30.30.60">
    <property type="match status" value="1"/>
</dbReference>